<evidence type="ECO:0000313" key="2">
    <source>
        <dbReference type="EMBL" id="MEK9499944.1"/>
    </source>
</evidence>
<dbReference type="EMBL" id="JBBHLI010000001">
    <property type="protein sequence ID" value="MEK9499944.1"/>
    <property type="molecule type" value="Genomic_DNA"/>
</dbReference>
<feature type="transmembrane region" description="Helical" evidence="1">
    <location>
        <begin position="90"/>
        <end position="112"/>
    </location>
</feature>
<evidence type="ECO:0000313" key="3">
    <source>
        <dbReference type="Proteomes" id="UP001484239"/>
    </source>
</evidence>
<feature type="transmembrane region" description="Helical" evidence="1">
    <location>
        <begin position="142"/>
        <end position="161"/>
    </location>
</feature>
<dbReference type="Proteomes" id="UP001484239">
    <property type="component" value="Unassembled WGS sequence"/>
</dbReference>
<reference evidence="2 3" key="1">
    <citation type="submission" date="2024-02" db="EMBL/GenBank/DDBJ databases">
        <title>A novel Gemmatimonadota bacterium.</title>
        <authorList>
            <person name="Du Z.-J."/>
            <person name="Ye Y.-Q."/>
        </authorList>
    </citation>
    <scope>NUCLEOTIDE SEQUENCE [LARGE SCALE GENOMIC DNA]</scope>
    <source>
        <strain evidence="2 3">DH-20</strain>
    </source>
</reference>
<gene>
    <name evidence="2" type="ORF">WI372_02970</name>
</gene>
<sequence length="193" mass="20400">MQAEEAGRRLHEIRNWMHEGRRVMAESWRFQLGWGVLSSVGLIATWWAVRAEAWTALAWVWPLALLVGWLGSVVLARIAPARARNQATRAVEGVWVGAGATLTLVGLAGLVGGALPPAALPGTVSAVLGGAYWATARVAGIGWLRGLAVIWWAGASFLLLFPSEHALLLLAAMALLFEAGPALILGRDGGATP</sequence>
<accession>A0ABU9E5H7</accession>
<dbReference type="RefSeq" id="WP_405277884.1">
    <property type="nucleotide sequence ID" value="NZ_CP144380.1"/>
</dbReference>
<organism evidence="2 3">
    <name type="scientific">Gaopeijia maritima</name>
    <dbReference type="NCBI Taxonomy" id="3119007"/>
    <lineage>
        <taxon>Bacteria</taxon>
        <taxon>Pseudomonadati</taxon>
        <taxon>Gemmatimonadota</taxon>
        <taxon>Longimicrobiia</taxon>
        <taxon>Gaopeijiales</taxon>
        <taxon>Gaopeijiaceae</taxon>
        <taxon>Gaopeijia</taxon>
    </lineage>
</organism>
<name>A0ABU9E5H7_9BACT</name>
<protein>
    <submittedName>
        <fullName evidence="2">Uncharacterized protein</fullName>
    </submittedName>
</protein>
<proteinExistence type="predicted"/>
<feature type="transmembrane region" description="Helical" evidence="1">
    <location>
        <begin position="167"/>
        <end position="186"/>
    </location>
</feature>
<evidence type="ECO:0000256" key="1">
    <source>
        <dbReference type="SAM" id="Phobius"/>
    </source>
</evidence>
<keyword evidence="3" id="KW-1185">Reference proteome</keyword>
<feature type="transmembrane region" description="Helical" evidence="1">
    <location>
        <begin position="30"/>
        <end position="49"/>
    </location>
</feature>
<keyword evidence="1" id="KW-0472">Membrane</keyword>
<comment type="caution">
    <text evidence="2">The sequence shown here is derived from an EMBL/GenBank/DDBJ whole genome shotgun (WGS) entry which is preliminary data.</text>
</comment>
<feature type="transmembrane region" description="Helical" evidence="1">
    <location>
        <begin position="55"/>
        <end position="78"/>
    </location>
</feature>
<keyword evidence="1" id="KW-1133">Transmembrane helix</keyword>
<keyword evidence="1" id="KW-0812">Transmembrane</keyword>